<accession>A0A7J6KJW8</accession>
<name>A0A7J6KJW8_PEROL</name>
<evidence type="ECO:0000313" key="5">
    <source>
        <dbReference type="Proteomes" id="UP000572268"/>
    </source>
</evidence>
<dbReference type="EMBL" id="JABAHT010002617">
    <property type="protein sequence ID" value="KAF4647122.1"/>
    <property type="molecule type" value="Genomic_DNA"/>
</dbReference>
<evidence type="ECO:0000313" key="4">
    <source>
        <dbReference type="Proteomes" id="UP000570595"/>
    </source>
</evidence>
<reference evidence="4 5" key="1">
    <citation type="submission" date="2020-04" db="EMBL/GenBank/DDBJ databases">
        <title>Perkinsus olseni comparative genomics.</title>
        <authorList>
            <person name="Bogema D.R."/>
        </authorList>
    </citation>
    <scope>NUCLEOTIDE SEQUENCE [LARGE SCALE GENOMIC DNA]</scope>
    <source>
        <strain evidence="2">ATCC PRA-179</strain>
        <strain evidence="3">ATCC PRA-31</strain>
    </source>
</reference>
<gene>
    <name evidence="3" type="ORF">FOL46_004304</name>
    <name evidence="2" type="ORF">FOZ61_004623</name>
</gene>
<dbReference type="Proteomes" id="UP000570595">
    <property type="component" value="Unassembled WGS sequence"/>
</dbReference>
<evidence type="ECO:0000313" key="3">
    <source>
        <dbReference type="EMBL" id="KAF4647408.1"/>
    </source>
</evidence>
<protein>
    <submittedName>
        <fullName evidence="3">Uncharacterized protein</fullName>
    </submittedName>
</protein>
<evidence type="ECO:0000256" key="1">
    <source>
        <dbReference type="SAM" id="MobiDB-lite"/>
    </source>
</evidence>
<feature type="region of interest" description="Disordered" evidence="1">
    <location>
        <begin position="75"/>
        <end position="97"/>
    </location>
</feature>
<proteinExistence type="predicted"/>
<dbReference type="EMBL" id="JABANN010002627">
    <property type="protein sequence ID" value="KAF4647408.1"/>
    <property type="molecule type" value="Genomic_DNA"/>
</dbReference>
<feature type="non-terminal residue" evidence="3">
    <location>
        <position position="1"/>
    </location>
</feature>
<organism evidence="3 5">
    <name type="scientific">Perkinsus olseni</name>
    <name type="common">Perkinsus atlanticus</name>
    <dbReference type="NCBI Taxonomy" id="32597"/>
    <lineage>
        <taxon>Eukaryota</taxon>
        <taxon>Sar</taxon>
        <taxon>Alveolata</taxon>
        <taxon>Perkinsozoa</taxon>
        <taxon>Perkinsea</taxon>
        <taxon>Perkinsida</taxon>
        <taxon>Perkinsidae</taxon>
        <taxon>Perkinsus</taxon>
    </lineage>
</organism>
<dbReference type="AlphaFoldDB" id="A0A7J6KJW8"/>
<dbReference type="Proteomes" id="UP000572268">
    <property type="component" value="Unassembled WGS sequence"/>
</dbReference>
<sequence>MFNIEATSNTRKHGGKHLEDRCKFVAGGVELVEAPDHRRAVCIQMDVYGARHFQKLWLLDARGMRRLFARTGSLRRSPFTTSSQKRATSSALLDEDK</sequence>
<comment type="caution">
    <text evidence="3">The sequence shown here is derived from an EMBL/GenBank/DDBJ whole genome shotgun (WGS) entry which is preliminary data.</text>
</comment>
<evidence type="ECO:0000313" key="2">
    <source>
        <dbReference type="EMBL" id="KAF4647122.1"/>
    </source>
</evidence>
<feature type="compositionally biased region" description="Polar residues" evidence="1">
    <location>
        <begin position="78"/>
        <end position="91"/>
    </location>
</feature>